<protein>
    <submittedName>
        <fullName evidence="1">Uncharacterized protein</fullName>
    </submittedName>
</protein>
<reference evidence="1" key="1">
    <citation type="journal article" date="2020" name="Fungal Divers.">
        <title>Resolving the Mortierellaceae phylogeny through synthesis of multi-gene phylogenetics and phylogenomics.</title>
        <authorList>
            <person name="Vandepol N."/>
            <person name="Liber J."/>
            <person name="Desiro A."/>
            <person name="Na H."/>
            <person name="Kennedy M."/>
            <person name="Barry K."/>
            <person name="Grigoriev I.V."/>
            <person name="Miller A.N."/>
            <person name="O'Donnell K."/>
            <person name="Stajich J.E."/>
            <person name="Bonito G."/>
        </authorList>
    </citation>
    <scope>NUCLEOTIDE SEQUENCE</scope>
    <source>
        <strain evidence="1">REB-010B</strain>
    </source>
</reference>
<organism evidence="1 2">
    <name type="scientific">Dissophora globulifera</name>
    <dbReference type="NCBI Taxonomy" id="979702"/>
    <lineage>
        <taxon>Eukaryota</taxon>
        <taxon>Fungi</taxon>
        <taxon>Fungi incertae sedis</taxon>
        <taxon>Mucoromycota</taxon>
        <taxon>Mortierellomycotina</taxon>
        <taxon>Mortierellomycetes</taxon>
        <taxon>Mortierellales</taxon>
        <taxon>Mortierellaceae</taxon>
        <taxon>Dissophora</taxon>
    </lineage>
</organism>
<proteinExistence type="predicted"/>
<sequence>MAPISEIDNDERHPLQHPWHYQGVRCLSTTASPLNIPVVLDEVTSQHVVLWDDILLAFEDAKYLATGNNMVPFIRDRQLQYLTPKRMAYAPDMVYTVVRSTSADDASLAARSRSFESSSALSDSSLDRPISASATPTLTNVQQPFDIIVDLSEAVSRLSSVIAALSTSMEPQALNNKKLSTVTKNIQAVVASISSSEDTIRQTPTPVDVSVNLLAQPHIPAEICDKTELSFEVAKETVIIESFVAASHPSDNESAISQPVIAVPCSPICLSKSSDVAAEPSATTSIPHTEVELSIASTSSASIVKSTLVTGGTTEGNSESPLTIKEYLGAGCESSDSDSESSADDLDASTSGLEASTCAALDVTHGQGTTDALSQLRQMVGALSSVATSTTSMDSSLVLRSSSTSSDWIWPHDSFQEFDQLFGSLCQARFMNQPIQAASISRTVAEHFGSLEQDVLLDRAIQIRMMQTQNQVLSRLALIQNQVQAAITQSYEMHEFPIPRLFIVLPKTTMRRRDKLKKPFVNQFQLFFLCECGEHTSVEGSNIPNEIHLAKHEGYDIDTPREFFERYGAYVLTLMNILQFGVAAAGVVLPALGHLKLSDAITAIKDYISRGKGNVGAATAVENAIKAYYAQQASNNNSSDNNGRNNSLKAAEGISLLNLDQIAGLEGADLRQLESYLSTNDKGRILGNLSRIVTAEGNVKWVCTDHLRQNRLRTAYHHLWDIIRANGGCKGFSRPCIIVPLASQTLAKQFYDALHGAPSIKSLFISIGWDPTLNDLNSLTAAVTKANTISLLLEGLNFKGMSQENENCRYNPILRLISNGIIQDMTLRGFDDFFQRIDFSSMRMASQLRSLCIYTSISGRDISSQSRFKSIIRKCPSLISLELWTDSLNWAFSFLTTERDILCRLKRFSATISYDYYFTASHDEGHISGLSFHAVGFSLLDDSELIQSGLLTVLEVIPTLDGAIEEYVQTIMHHNPRLQSVTIYYKNQISPPKVDATRLKKAFLSSMVSTQLKRTIQIMVGFGSPFMTFVLDNTSDACIPRVSLDINMHHNSIEAVHNETSEVIRQLGSSITSFRTSLEFDDSLAELLDSVTSRTGSSLSSLTLGYDNLTNIGVACMGRVIGRSPGLSICLKLRKHTFQDCWRDESFIWTLAWHSKNIHELRLPVIEDDYWVSQTQAWLPKRHQIPKLEKLAVRFSGSFPPPQWIADVISAQPDLPQSGSPFLSLTDDNVIADAAQGQVDVISSHNIHPHSNSLARWGSLRKISLICARFSPDEWRTVIAAIDFSGLEVLRLIGCNFSLEHLEFLVEQVPEVAPLPSRPFKLCLFTTEFNMGIVCDELFTRLRKKMPLVRIIASQ</sequence>
<comment type="caution">
    <text evidence="1">The sequence shown here is derived from an EMBL/GenBank/DDBJ whole genome shotgun (WGS) entry which is preliminary data.</text>
</comment>
<name>A0A9P6RHF4_9FUNG</name>
<gene>
    <name evidence="1" type="ORF">BGZ99_005290</name>
</gene>
<keyword evidence="2" id="KW-1185">Reference proteome</keyword>
<dbReference type="EMBL" id="JAAAIP010000339">
    <property type="protein sequence ID" value="KAG0319082.1"/>
    <property type="molecule type" value="Genomic_DNA"/>
</dbReference>
<accession>A0A9P6RHF4</accession>
<evidence type="ECO:0000313" key="2">
    <source>
        <dbReference type="Proteomes" id="UP000738325"/>
    </source>
</evidence>
<dbReference type="Proteomes" id="UP000738325">
    <property type="component" value="Unassembled WGS sequence"/>
</dbReference>
<evidence type="ECO:0000313" key="1">
    <source>
        <dbReference type="EMBL" id="KAG0319082.1"/>
    </source>
</evidence>
<dbReference type="OrthoDB" id="2314558at2759"/>